<feature type="transmembrane region" description="Helical" evidence="10">
    <location>
        <begin position="218"/>
        <end position="237"/>
    </location>
</feature>
<keyword evidence="8 10" id="KW-1133">Transmembrane helix</keyword>
<keyword evidence="7 10" id="KW-0249">Electron transport</keyword>
<evidence type="ECO:0000256" key="7">
    <source>
        <dbReference type="ARBA" id="ARBA00022982"/>
    </source>
</evidence>
<dbReference type="PANTHER" id="PTHR30578:SF0">
    <property type="entry name" value="ION-TRANSLOCATING OXIDOREDUCTASE COMPLEX SUBUNIT D"/>
    <property type="match status" value="1"/>
</dbReference>
<feature type="modified residue" description="FMN phosphoryl threonine" evidence="10">
    <location>
        <position position="159"/>
    </location>
</feature>
<reference evidence="12" key="1">
    <citation type="journal article" date="2015" name="MBio">
        <title>Genome-Resolved Metagenomic Analysis Reveals Roles for Candidate Phyla and Other Microbial Community Members in Biogeochemical Transformations in Oil Reservoirs.</title>
        <authorList>
            <person name="Hu P."/>
            <person name="Tom L."/>
            <person name="Singh A."/>
            <person name="Thomas B.C."/>
            <person name="Baker B.J."/>
            <person name="Piceno Y.M."/>
            <person name="Andersen G.L."/>
            <person name="Banfield J.F."/>
        </authorList>
    </citation>
    <scope>NUCLEOTIDE SEQUENCE [LARGE SCALE GENOMIC DNA]</scope>
</reference>
<keyword evidence="5 10" id="KW-0812">Transmembrane</keyword>
<comment type="subcellular location">
    <subcellularLocation>
        <location evidence="10">Cell membrane</location>
        <topology evidence="10">Multi-pass membrane protein</topology>
    </subcellularLocation>
</comment>
<evidence type="ECO:0000256" key="1">
    <source>
        <dbReference type="ARBA" id="ARBA00022448"/>
    </source>
</evidence>
<dbReference type="AlphaFoldDB" id="A0A101I0U0"/>
<keyword evidence="1 10" id="KW-0813">Transport</keyword>
<dbReference type="Proteomes" id="UP000053467">
    <property type="component" value="Unassembled WGS sequence"/>
</dbReference>
<dbReference type="PATRIC" id="fig|1635277.3.peg.1432"/>
<evidence type="ECO:0000256" key="9">
    <source>
        <dbReference type="ARBA" id="ARBA00023136"/>
    </source>
</evidence>
<feature type="transmembrane region" description="Helical" evidence="10">
    <location>
        <begin position="20"/>
        <end position="40"/>
    </location>
</feature>
<name>A0A101I0U0_UNCT6</name>
<comment type="subunit">
    <text evidence="10">The complex is composed of six subunits: RnfA, RnfB, RnfC, RnfD, RnfE and RnfG.</text>
</comment>
<comment type="caution">
    <text evidence="11">The sequence shown here is derived from an EMBL/GenBank/DDBJ whole genome shotgun (WGS) entry which is preliminary data.</text>
</comment>
<evidence type="ECO:0000256" key="2">
    <source>
        <dbReference type="ARBA" id="ARBA00022553"/>
    </source>
</evidence>
<comment type="cofactor">
    <cofactor evidence="10">
        <name>FMN</name>
        <dbReference type="ChEBI" id="CHEBI:58210"/>
    </cofactor>
</comment>
<dbReference type="GO" id="GO:0005886">
    <property type="term" value="C:plasma membrane"/>
    <property type="evidence" value="ECO:0007669"/>
    <property type="project" value="UniProtKB-SubCell"/>
</dbReference>
<keyword evidence="4 10" id="KW-0288">FMN</keyword>
<dbReference type="GO" id="GO:0055085">
    <property type="term" value="P:transmembrane transport"/>
    <property type="evidence" value="ECO:0007669"/>
    <property type="project" value="InterPro"/>
</dbReference>
<organism evidence="11 12">
    <name type="scientific">candidate division TA06 bacterium 34_109</name>
    <dbReference type="NCBI Taxonomy" id="1635277"/>
    <lineage>
        <taxon>Bacteria</taxon>
        <taxon>Bacteria division TA06</taxon>
    </lineage>
</organism>
<evidence type="ECO:0000256" key="4">
    <source>
        <dbReference type="ARBA" id="ARBA00022643"/>
    </source>
</evidence>
<feature type="transmembrane region" description="Helical" evidence="10">
    <location>
        <begin position="99"/>
        <end position="117"/>
    </location>
</feature>
<dbReference type="InterPro" id="IPR011303">
    <property type="entry name" value="RnfD_bac"/>
</dbReference>
<evidence type="ECO:0000256" key="3">
    <source>
        <dbReference type="ARBA" id="ARBA00022630"/>
    </source>
</evidence>
<keyword evidence="10" id="KW-1003">Cell membrane</keyword>
<protein>
    <recommendedName>
        <fullName evidence="10">Ion-translocating oxidoreductase complex subunit D</fullName>
        <ecNumber evidence="10">7.-.-.-</ecNumber>
    </recommendedName>
    <alternativeName>
        <fullName evidence="10">Rnf electron transport complex subunit D</fullName>
    </alternativeName>
</protein>
<dbReference type="InterPro" id="IPR004338">
    <property type="entry name" value="NqrB/RnfD"/>
</dbReference>
<proteinExistence type="inferred from homology"/>
<dbReference type="PANTHER" id="PTHR30578">
    <property type="entry name" value="ELECTRON TRANSPORT COMPLEX PROTEIN RNFD"/>
    <property type="match status" value="1"/>
</dbReference>
<feature type="transmembrane region" description="Helical" evidence="10">
    <location>
        <begin position="189"/>
        <end position="211"/>
    </location>
</feature>
<dbReference type="HAMAP" id="MF_00462">
    <property type="entry name" value="RsxD_RnfD"/>
    <property type="match status" value="1"/>
</dbReference>
<sequence>MQENRFVIKNAPFLRGKEDIKSIMWTVVVALLPATLWSIYLYRYRALTVILSCIIFTELFEMIFLKVRGVKNVFEKAYDGSAFITGLLLALNLPSTSPWWMCAVGSFVAMLFGKHIYGGLGNNPFNPALVARVFLLLSFPSIMTRWTVGINLTSQTFATPLGMLKTQGLSSVSNLDYLKLFFGFPIEGVGGGSIGEISEFAILIGGILLILRRIIPFIVPLLYISTVFVFTWIFNLIDPIKYASPFFHMVTGGLFLGAFFMATDMVTMPITKKGKIVFAFGCGLITSLIRLFGAYPEGVSFAILIMEALSPTIEKFTKNKKFGE</sequence>
<evidence type="ECO:0000313" key="11">
    <source>
        <dbReference type="EMBL" id="KUK86942.1"/>
    </source>
</evidence>
<dbReference type="NCBIfam" id="TIGR01946">
    <property type="entry name" value="rnfD"/>
    <property type="match status" value="1"/>
</dbReference>
<dbReference type="EC" id="7.-.-.-" evidence="10"/>
<dbReference type="Pfam" id="PF03116">
    <property type="entry name" value="NQR2_RnfD_RnfE"/>
    <property type="match status" value="1"/>
</dbReference>
<keyword evidence="9 10" id="KW-0472">Membrane</keyword>
<keyword evidence="3 10" id="KW-0285">Flavoprotein</keyword>
<evidence type="ECO:0000256" key="8">
    <source>
        <dbReference type="ARBA" id="ARBA00022989"/>
    </source>
</evidence>
<evidence type="ECO:0000256" key="10">
    <source>
        <dbReference type="HAMAP-Rule" id="MF_00462"/>
    </source>
</evidence>
<feature type="transmembrane region" description="Helical" evidence="10">
    <location>
        <begin position="243"/>
        <end position="262"/>
    </location>
</feature>
<dbReference type="GO" id="GO:0022900">
    <property type="term" value="P:electron transport chain"/>
    <property type="evidence" value="ECO:0007669"/>
    <property type="project" value="UniProtKB-UniRule"/>
</dbReference>
<comment type="function">
    <text evidence="10">Part of a membrane-bound complex that couples electron transfer with translocation of ions across the membrane.</text>
</comment>
<feature type="transmembrane region" description="Helical" evidence="10">
    <location>
        <begin position="274"/>
        <end position="293"/>
    </location>
</feature>
<feature type="transmembrane region" description="Helical" evidence="10">
    <location>
        <begin position="46"/>
        <end position="65"/>
    </location>
</feature>
<evidence type="ECO:0000256" key="5">
    <source>
        <dbReference type="ARBA" id="ARBA00022692"/>
    </source>
</evidence>
<comment type="similarity">
    <text evidence="10">Belongs to the NqrB/RnfD family.</text>
</comment>
<accession>A0A101I0U0</accession>
<evidence type="ECO:0000313" key="12">
    <source>
        <dbReference type="Proteomes" id="UP000053467"/>
    </source>
</evidence>
<keyword evidence="6 10" id="KW-1278">Translocase</keyword>
<evidence type="ECO:0000256" key="6">
    <source>
        <dbReference type="ARBA" id="ARBA00022967"/>
    </source>
</evidence>
<gene>
    <name evidence="10" type="primary">rnfD</name>
    <name evidence="11" type="ORF">XE03_1160</name>
</gene>
<keyword evidence="2 10" id="KW-0597">Phosphoprotein</keyword>
<dbReference type="EMBL" id="LGGX01000010">
    <property type="protein sequence ID" value="KUK86942.1"/>
    <property type="molecule type" value="Genomic_DNA"/>
</dbReference>
<feature type="transmembrane region" description="Helical" evidence="10">
    <location>
        <begin position="129"/>
        <end position="148"/>
    </location>
</feature>